<sequence>MRKLPWPRARYKRRGRCNLNEERSVVAQQNLPEASSVRADDKAACGLALLGPTAALSMPDAYYYPLLALTGPPAAACSRRLVAIDPLVNGSLPATLDGPLRATGIDTANYRNLLRRMHAALMAFSVRYKVHERPLAARAIFARDLRTESSASPRAKRNGFHKSGYAKMQPRILSGSL</sequence>
<protein>
    <submittedName>
        <fullName evidence="1">Uncharacterized protein</fullName>
    </submittedName>
</protein>
<gene>
    <name evidence="1" type="ORF">IPOD504_LOCUS4758</name>
</gene>
<evidence type="ECO:0000313" key="2">
    <source>
        <dbReference type="Proteomes" id="UP000837857"/>
    </source>
</evidence>
<reference evidence="1" key="1">
    <citation type="submission" date="2022-03" db="EMBL/GenBank/DDBJ databases">
        <authorList>
            <person name="Martin H S."/>
        </authorList>
    </citation>
    <scope>NUCLEOTIDE SEQUENCE</scope>
</reference>
<feature type="non-terminal residue" evidence="1">
    <location>
        <position position="1"/>
    </location>
</feature>
<organism evidence="1 2">
    <name type="scientific">Iphiclides podalirius</name>
    <name type="common">scarce swallowtail</name>
    <dbReference type="NCBI Taxonomy" id="110791"/>
    <lineage>
        <taxon>Eukaryota</taxon>
        <taxon>Metazoa</taxon>
        <taxon>Ecdysozoa</taxon>
        <taxon>Arthropoda</taxon>
        <taxon>Hexapoda</taxon>
        <taxon>Insecta</taxon>
        <taxon>Pterygota</taxon>
        <taxon>Neoptera</taxon>
        <taxon>Endopterygota</taxon>
        <taxon>Lepidoptera</taxon>
        <taxon>Glossata</taxon>
        <taxon>Ditrysia</taxon>
        <taxon>Papilionoidea</taxon>
        <taxon>Papilionidae</taxon>
        <taxon>Papilioninae</taxon>
        <taxon>Iphiclides</taxon>
    </lineage>
</organism>
<evidence type="ECO:0000313" key="1">
    <source>
        <dbReference type="EMBL" id="CAH2044726.1"/>
    </source>
</evidence>
<dbReference type="EMBL" id="OW152828">
    <property type="protein sequence ID" value="CAH2044726.1"/>
    <property type="molecule type" value="Genomic_DNA"/>
</dbReference>
<dbReference type="Proteomes" id="UP000837857">
    <property type="component" value="Chromosome 16"/>
</dbReference>
<keyword evidence="2" id="KW-1185">Reference proteome</keyword>
<name>A0ABN8I2T5_9NEOP</name>
<proteinExistence type="predicted"/>
<accession>A0ABN8I2T5</accession>